<accession>A0A2D2D787</accession>
<dbReference type="PANTHER" id="PTHR36849:SF1">
    <property type="entry name" value="CYTOPLASMIC PROTEIN"/>
    <property type="match status" value="1"/>
</dbReference>
<reference evidence="2" key="1">
    <citation type="submission" date="2017-10" db="EMBL/GenBank/DDBJ databases">
        <title>Completed PacBio SMRT sequence of Methylosinus trichosporium OB3b reveals presence of a third large plasmid.</title>
        <authorList>
            <person name="Charles T.C."/>
            <person name="Lynch M.D.J."/>
            <person name="Heil J.R."/>
            <person name="Cheng J."/>
        </authorList>
    </citation>
    <scope>NUCLEOTIDE SEQUENCE [LARGE SCALE GENOMIC DNA]</scope>
    <source>
        <strain evidence="2">OB3b</strain>
        <plasmid evidence="2">pob3b2</plasmid>
    </source>
</reference>
<dbReference type="EMBL" id="CP023739">
    <property type="protein sequence ID" value="ATQ70814.1"/>
    <property type="molecule type" value="Genomic_DNA"/>
</dbReference>
<keyword evidence="1" id="KW-0614">Plasmid</keyword>
<keyword evidence="2" id="KW-1185">Reference proteome</keyword>
<name>A0A2D2D787_METT3</name>
<dbReference type="InterPro" id="IPR052552">
    <property type="entry name" value="YeaO-like"/>
</dbReference>
<dbReference type="PANTHER" id="PTHR36849">
    <property type="entry name" value="CYTOPLASMIC PROTEIN-RELATED"/>
    <property type="match status" value="1"/>
</dbReference>
<geneLocation type="plasmid" evidence="2">
    <name>pob3b2</name>
</geneLocation>
<dbReference type="Proteomes" id="UP000230709">
    <property type="component" value="Plasmid pOB3b2"/>
</dbReference>
<sequence>MRKIATKNVALKRAYERPVSDDGVRILVDRLWPRGIKKTDAKIHRWLKETAPSTELRQWFGHDVARWEEFRRRYEKELEGHLDEIEELRALAREGRITLVFAAHDEAHNEAIVLRDFLLRIH</sequence>
<dbReference type="AlphaFoldDB" id="A0A2D2D787"/>
<proteinExistence type="predicted"/>
<dbReference type="RefSeq" id="WP_099832033.1">
    <property type="nucleotide sequence ID" value="NZ_CP023739.1"/>
</dbReference>
<dbReference type="KEGG" id="mtw:CQW49_22870"/>
<evidence type="ECO:0008006" key="3">
    <source>
        <dbReference type="Google" id="ProtNLM"/>
    </source>
</evidence>
<organism evidence="1 2">
    <name type="scientific">Methylosinus trichosporium (strain ATCC 35070 / NCIMB 11131 / UNIQEM 75 / OB3b)</name>
    <dbReference type="NCBI Taxonomy" id="595536"/>
    <lineage>
        <taxon>Bacteria</taxon>
        <taxon>Pseudomonadati</taxon>
        <taxon>Pseudomonadota</taxon>
        <taxon>Alphaproteobacteria</taxon>
        <taxon>Hyphomicrobiales</taxon>
        <taxon>Methylocystaceae</taxon>
        <taxon>Methylosinus</taxon>
    </lineage>
</organism>
<protein>
    <recommendedName>
        <fullName evidence="3">DUF488 domain-containing protein</fullName>
    </recommendedName>
</protein>
<evidence type="ECO:0000313" key="1">
    <source>
        <dbReference type="EMBL" id="ATQ70814.1"/>
    </source>
</evidence>
<gene>
    <name evidence="1" type="ORF">CQW49_22870</name>
</gene>
<evidence type="ECO:0000313" key="2">
    <source>
        <dbReference type="Proteomes" id="UP000230709"/>
    </source>
</evidence>
<dbReference type="Pfam" id="PF22752">
    <property type="entry name" value="DUF488-N3i"/>
    <property type="match status" value="1"/>
</dbReference>